<dbReference type="PANTHER" id="PTHR45772">
    <property type="entry name" value="CONSERVED COMPONENT OF ABC TRANSPORTER FOR NATURAL AMINO ACIDS-RELATED"/>
    <property type="match status" value="1"/>
</dbReference>
<dbReference type="InterPro" id="IPR027417">
    <property type="entry name" value="P-loop_NTPase"/>
</dbReference>
<accession>A0A327KN32</accession>
<dbReference type="SUPFAM" id="SSF52540">
    <property type="entry name" value="P-loop containing nucleoside triphosphate hydrolases"/>
    <property type="match status" value="1"/>
</dbReference>
<comment type="caution">
    <text evidence="5">The sequence shown here is derived from an EMBL/GenBank/DDBJ whole genome shotgun (WGS) entry which is preliminary data.</text>
</comment>
<dbReference type="Pfam" id="PF12399">
    <property type="entry name" value="BCA_ABC_TP_C"/>
    <property type="match status" value="1"/>
</dbReference>
<dbReference type="RefSeq" id="WP_111357341.1">
    <property type="nucleotide sequence ID" value="NZ_NHSK01000081.1"/>
</dbReference>
<dbReference type="GO" id="GO:0005304">
    <property type="term" value="F:L-valine transmembrane transporter activity"/>
    <property type="evidence" value="ECO:0007669"/>
    <property type="project" value="TreeGrafter"/>
</dbReference>
<dbReference type="Gene3D" id="3.40.50.300">
    <property type="entry name" value="P-loop containing nucleotide triphosphate hydrolases"/>
    <property type="match status" value="1"/>
</dbReference>
<dbReference type="Pfam" id="PF00005">
    <property type="entry name" value="ABC_tran"/>
    <property type="match status" value="1"/>
</dbReference>
<dbReference type="EMBL" id="NPEU01000109">
    <property type="protein sequence ID" value="RAI38755.1"/>
    <property type="molecule type" value="Genomic_DNA"/>
</dbReference>
<keyword evidence="2" id="KW-0547">Nucleotide-binding</keyword>
<evidence type="ECO:0000313" key="5">
    <source>
        <dbReference type="EMBL" id="RAI38755.1"/>
    </source>
</evidence>
<reference evidence="5 6" key="1">
    <citation type="submission" date="2017-07" db="EMBL/GenBank/DDBJ databases">
        <title>Draft Genome Sequences of Select Purple Nonsulfur Bacteria.</title>
        <authorList>
            <person name="Lasarre B."/>
            <person name="Mckinlay J.B."/>
        </authorList>
    </citation>
    <scope>NUCLEOTIDE SEQUENCE [LARGE SCALE GENOMIC DNA]</scope>
    <source>
        <strain evidence="5 6">DSM 11907</strain>
    </source>
</reference>
<dbReference type="GO" id="GO:0015192">
    <property type="term" value="F:L-phenylalanine transmembrane transporter activity"/>
    <property type="evidence" value="ECO:0007669"/>
    <property type="project" value="TreeGrafter"/>
</dbReference>
<dbReference type="InterPro" id="IPR003439">
    <property type="entry name" value="ABC_transporter-like_ATP-bd"/>
</dbReference>
<dbReference type="InterPro" id="IPR003593">
    <property type="entry name" value="AAA+_ATPase"/>
</dbReference>
<dbReference type="GO" id="GO:0005524">
    <property type="term" value="F:ATP binding"/>
    <property type="evidence" value="ECO:0007669"/>
    <property type="project" value="UniProtKB-KW"/>
</dbReference>
<dbReference type="SMART" id="SM00382">
    <property type="entry name" value="AAA"/>
    <property type="match status" value="1"/>
</dbReference>
<dbReference type="GO" id="GO:0015808">
    <property type="term" value="P:L-alanine transport"/>
    <property type="evidence" value="ECO:0007669"/>
    <property type="project" value="TreeGrafter"/>
</dbReference>
<dbReference type="GO" id="GO:0016887">
    <property type="term" value="F:ATP hydrolysis activity"/>
    <property type="evidence" value="ECO:0007669"/>
    <property type="project" value="InterPro"/>
</dbReference>
<dbReference type="GO" id="GO:1903806">
    <property type="term" value="P:L-isoleucine import across plasma membrane"/>
    <property type="evidence" value="ECO:0007669"/>
    <property type="project" value="TreeGrafter"/>
</dbReference>
<dbReference type="CDD" id="cd03219">
    <property type="entry name" value="ABC_Mj1267_LivG_branched"/>
    <property type="match status" value="1"/>
</dbReference>
<feature type="domain" description="ABC transporter" evidence="4">
    <location>
        <begin position="4"/>
        <end position="251"/>
    </location>
</feature>
<keyword evidence="1" id="KW-0813">Transport</keyword>
<sequence>MALLSVRGLTKRFAGLTAVNAIDLDVPEGSLFAVIGPNGAGKTTFFNMVSGFLPPTEGTIAFAGADITRLRQDRIAAAGLVRTFQLVQLFKGLTVAENVEVGFHLATRGGVTAALLRPSWFRRQEADVHARARELLAFVGLGAVADQDAELLPYGQQRLLEVARALAAKPRLLLLDEPAAGLNAHETDALAEVIQELNRKGTTVLLIEHDMALVTRIAHRIAVLDFGCKIAEGTPDEIKRHPDVIAAYLGAEETPEAAHA</sequence>
<dbReference type="Proteomes" id="UP000248863">
    <property type="component" value="Unassembled WGS sequence"/>
</dbReference>
<dbReference type="GO" id="GO:1903805">
    <property type="term" value="P:L-valine import across plasma membrane"/>
    <property type="evidence" value="ECO:0007669"/>
    <property type="project" value="TreeGrafter"/>
</dbReference>
<dbReference type="InterPro" id="IPR032823">
    <property type="entry name" value="BCA_ABC_TP_C"/>
</dbReference>
<proteinExistence type="predicted"/>
<keyword evidence="3 5" id="KW-0067">ATP-binding</keyword>
<dbReference type="InterPro" id="IPR051120">
    <property type="entry name" value="ABC_AA/LPS_Transport"/>
</dbReference>
<dbReference type="FunFam" id="3.40.50.300:FF:000421">
    <property type="entry name" value="Branched-chain amino acid ABC transporter ATP-binding protein"/>
    <property type="match status" value="1"/>
</dbReference>
<gene>
    <name evidence="5" type="primary">livG</name>
    <name evidence="5" type="ORF">CH338_11620</name>
</gene>
<organism evidence="5 6">
    <name type="scientific">Rhodoplanes elegans</name>
    <dbReference type="NCBI Taxonomy" id="29408"/>
    <lineage>
        <taxon>Bacteria</taxon>
        <taxon>Pseudomonadati</taxon>
        <taxon>Pseudomonadota</taxon>
        <taxon>Alphaproteobacteria</taxon>
        <taxon>Hyphomicrobiales</taxon>
        <taxon>Nitrobacteraceae</taxon>
        <taxon>Rhodoplanes</taxon>
    </lineage>
</organism>
<dbReference type="PROSITE" id="PS50893">
    <property type="entry name" value="ABC_TRANSPORTER_2"/>
    <property type="match status" value="1"/>
</dbReference>
<name>A0A327KN32_9BRAD</name>
<dbReference type="GO" id="GO:0042941">
    <property type="term" value="P:D-alanine transmembrane transport"/>
    <property type="evidence" value="ECO:0007669"/>
    <property type="project" value="TreeGrafter"/>
</dbReference>
<dbReference type="GO" id="GO:0005886">
    <property type="term" value="C:plasma membrane"/>
    <property type="evidence" value="ECO:0007669"/>
    <property type="project" value="TreeGrafter"/>
</dbReference>
<evidence type="ECO:0000256" key="3">
    <source>
        <dbReference type="ARBA" id="ARBA00022840"/>
    </source>
</evidence>
<protein>
    <submittedName>
        <fullName evidence="5">High-affinity branched-chain amino acid ABC transporter ATP-binding protein LivG</fullName>
    </submittedName>
</protein>
<keyword evidence="6" id="KW-1185">Reference proteome</keyword>
<dbReference type="GO" id="GO:0015188">
    <property type="term" value="F:L-isoleucine transmembrane transporter activity"/>
    <property type="evidence" value="ECO:0007669"/>
    <property type="project" value="TreeGrafter"/>
</dbReference>
<dbReference type="PANTHER" id="PTHR45772:SF7">
    <property type="entry name" value="AMINO ACID ABC TRANSPORTER ATP-BINDING PROTEIN"/>
    <property type="match status" value="1"/>
</dbReference>
<dbReference type="AlphaFoldDB" id="A0A327KN32"/>
<evidence type="ECO:0000313" key="6">
    <source>
        <dbReference type="Proteomes" id="UP000248863"/>
    </source>
</evidence>
<evidence type="ECO:0000259" key="4">
    <source>
        <dbReference type="PROSITE" id="PS50893"/>
    </source>
</evidence>
<evidence type="ECO:0000256" key="2">
    <source>
        <dbReference type="ARBA" id="ARBA00022741"/>
    </source>
</evidence>
<dbReference type="OrthoDB" id="7158404at2"/>
<evidence type="ECO:0000256" key="1">
    <source>
        <dbReference type="ARBA" id="ARBA00022448"/>
    </source>
</evidence>